<name>A0A5A7UWD6_CUCMM</name>
<dbReference type="GO" id="GO:0003964">
    <property type="term" value="F:RNA-directed DNA polymerase activity"/>
    <property type="evidence" value="ECO:0007669"/>
    <property type="project" value="UniProtKB-KW"/>
</dbReference>
<protein>
    <submittedName>
        <fullName evidence="1">RNA-directed DNA polymerase (Reverse transcriptase)</fullName>
    </submittedName>
</protein>
<dbReference type="AlphaFoldDB" id="A0A5A7UWD6"/>
<keyword evidence="1" id="KW-0808">Transferase</keyword>
<proteinExistence type="predicted"/>
<keyword evidence="1" id="KW-0695">RNA-directed DNA polymerase</keyword>
<dbReference type="EMBL" id="SSTE01006607">
    <property type="protein sequence ID" value="KAA0059027.1"/>
    <property type="molecule type" value="Genomic_DNA"/>
</dbReference>
<sequence>MPNSFGSLLEVGEDNKWALTVVDRSPPPLQMDDTVVALSVKCKAVFDFLGSSSVGFYCLSETRVHESNPGSVSSRVIGSLGLVRFMALIIQLFCSMLAFSKIEEWYCFSSSTIRWRTVPLLMWFLQFGVTMRMSRYYLGSLKSVFKRYRLLFSDSKKAPDPDGFSVGSFKGVWPVVGEAFCDVVLHFFKTYYLPLICAKCMMTLKDLKWTKLEASFNRLYLNV</sequence>
<reference evidence="1 2" key="1">
    <citation type="submission" date="2019-08" db="EMBL/GenBank/DDBJ databases">
        <title>Draft genome sequences of two oriental melons (Cucumis melo L. var makuwa).</title>
        <authorList>
            <person name="Kwon S.-Y."/>
        </authorList>
    </citation>
    <scope>NUCLEOTIDE SEQUENCE [LARGE SCALE GENOMIC DNA]</scope>
    <source>
        <strain evidence="2">cv. SW 3</strain>
        <tissue evidence="1">Leaf</tissue>
    </source>
</reference>
<evidence type="ECO:0000313" key="2">
    <source>
        <dbReference type="Proteomes" id="UP000321393"/>
    </source>
</evidence>
<accession>A0A5A7UWD6</accession>
<comment type="caution">
    <text evidence="1">The sequence shown here is derived from an EMBL/GenBank/DDBJ whole genome shotgun (WGS) entry which is preliminary data.</text>
</comment>
<gene>
    <name evidence="1" type="ORF">E6C27_scaffold233G00490</name>
</gene>
<keyword evidence="1" id="KW-0548">Nucleotidyltransferase</keyword>
<dbReference type="Proteomes" id="UP000321393">
    <property type="component" value="Unassembled WGS sequence"/>
</dbReference>
<dbReference type="OrthoDB" id="1934719at2759"/>
<evidence type="ECO:0000313" key="1">
    <source>
        <dbReference type="EMBL" id="KAA0059027.1"/>
    </source>
</evidence>
<organism evidence="1 2">
    <name type="scientific">Cucumis melo var. makuwa</name>
    <name type="common">Oriental melon</name>
    <dbReference type="NCBI Taxonomy" id="1194695"/>
    <lineage>
        <taxon>Eukaryota</taxon>
        <taxon>Viridiplantae</taxon>
        <taxon>Streptophyta</taxon>
        <taxon>Embryophyta</taxon>
        <taxon>Tracheophyta</taxon>
        <taxon>Spermatophyta</taxon>
        <taxon>Magnoliopsida</taxon>
        <taxon>eudicotyledons</taxon>
        <taxon>Gunneridae</taxon>
        <taxon>Pentapetalae</taxon>
        <taxon>rosids</taxon>
        <taxon>fabids</taxon>
        <taxon>Cucurbitales</taxon>
        <taxon>Cucurbitaceae</taxon>
        <taxon>Benincaseae</taxon>
        <taxon>Cucumis</taxon>
    </lineage>
</organism>